<evidence type="ECO:0000259" key="1">
    <source>
        <dbReference type="Pfam" id="PF12770"/>
    </source>
</evidence>
<comment type="caution">
    <text evidence="2">The sequence shown here is derived from an EMBL/GenBank/DDBJ whole genome shotgun (WGS) entry which is preliminary data.</text>
</comment>
<reference evidence="3" key="1">
    <citation type="journal article" date="2019" name="Int. J. Syst. Evol. Microbiol.">
        <title>The Global Catalogue of Microorganisms (GCM) 10K type strain sequencing project: providing services to taxonomists for standard genome sequencing and annotation.</title>
        <authorList>
            <consortium name="The Broad Institute Genomics Platform"/>
            <consortium name="The Broad Institute Genome Sequencing Center for Infectious Disease"/>
            <person name="Wu L."/>
            <person name="Ma J."/>
        </authorList>
    </citation>
    <scope>NUCLEOTIDE SEQUENCE [LARGE SCALE GENOMIC DNA]</scope>
    <source>
        <strain evidence="3">CCUG 62974</strain>
    </source>
</reference>
<keyword evidence="3" id="KW-1185">Reference proteome</keyword>
<evidence type="ECO:0000313" key="2">
    <source>
        <dbReference type="EMBL" id="MFD0891382.1"/>
    </source>
</evidence>
<dbReference type="Pfam" id="PF12770">
    <property type="entry name" value="CHAT"/>
    <property type="match status" value="1"/>
</dbReference>
<dbReference type="InterPro" id="IPR024983">
    <property type="entry name" value="CHAT_dom"/>
</dbReference>
<accession>A0ABW3E8F4</accession>
<sequence length="151" mass="15484">LPGAEIAHLAAHGTFCPRSRLLSGIDLEDGRLMAYDLLRLRVPPRLVVLSACDAGMAHAPADGAPLGLAGAFLSLGTQCVVASLVPVRDEETLDLMTVFHELLAAGHCPAQALATANAKTGVAGFVCLGYGDQPVATGRAGSATQLDQEPT</sequence>
<protein>
    <submittedName>
        <fullName evidence="2">CHAT domain-containing protein</fullName>
    </submittedName>
</protein>
<organism evidence="2 3">
    <name type="scientific">Streptosporangium algeriense</name>
    <dbReference type="NCBI Taxonomy" id="1682748"/>
    <lineage>
        <taxon>Bacteria</taxon>
        <taxon>Bacillati</taxon>
        <taxon>Actinomycetota</taxon>
        <taxon>Actinomycetes</taxon>
        <taxon>Streptosporangiales</taxon>
        <taxon>Streptosporangiaceae</taxon>
        <taxon>Streptosporangium</taxon>
    </lineage>
</organism>
<name>A0ABW3E8F4_9ACTN</name>
<proteinExistence type="predicted"/>
<feature type="non-terminal residue" evidence="2">
    <location>
        <position position="1"/>
    </location>
</feature>
<gene>
    <name evidence="2" type="ORF">ACFQ08_43110</name>
</gene>
<dbReference type="Proteomes" id="UP001597024">
    <property type="component" value="Unassembled WGS sequence"/>
</dbReference>
<feature type="domain" description="CHAT" evidence="1">
    <location>
        <begin position="3"/>
        <end position="117"/>
    </location>
</feature>
<dbReference type="EMBL" id="JBHTHX010003130">
    <property type="protein sequence ID" value="MFD0891382.1"/>
    <property type="molecule type" value="Genomic_DNA"/>
</dbReference>
<evidence type="ECO:0000313" key="3">
    <source>
        <dbReference type="Proteomes" id="UP001597024"/>
    </source>
</evidence>